<gene>
    <name evidence="4" type="primary">trmR</name>
    <name evidence="5" type="ORF">E4U82_04270</name>
</gene>
<accession>A0A4Y9AI00</accession>
<name>A0A4Y9AI00_9BACI</name>
<keyword evidence="2 4" id="KW-0808">Transferase</keyword>
<comment type="similarity">
    <text evidence="4">Belongs to the class I-like SAM-binding methyltransferase superfamily. Cation-dependent O-methyltransferase family.</text>
</comment>
<feature type="binding site" evidence="4">
    <location>
        <begin position="110"/>
        <end position="111"/>
    </location>
    <ligand>
        <name>S-adenosyl-L-methionine</name>
        <dbReference type="ChEBI" id="CHEBI:59789"/>
    </ligand>
</feature>
<evidence type="ECO:0000256" key="2">
    <source>
        <dbReference type="ARBA" id="ARBA00022679"/>
    </source>
</evidence>
<evidence type="ECO:0000256" key="3">
    <source>
        <dbReference type="ARBA" id="ARBA00022691"/>
    </source>
</evidence>
<dbReference type="OrthoDB" id="9799672at2"/>
<evidence type="ECO:0000256" key="1">
    <source>
        <dbReference type="ARBA" id="ARBA00022603"/>
    </source>
</evidence>
<feature type="binding site" evidence="4">
    <location>
        <position position="129"/>
    </location>
    <ligand>
        <name>Mg(2+)</name>
        <dbReference type="ChEBI" id="CHEBI:18420"/>
    </ligand>
</feature>
<dbReference type="Proteomes" id="UP000298484">
    <property type="component" value="Unassembled WGS sequence"/>
</dbReference>
<dbReference type="GO" id="GO:0000287">
    <property type="term" value="F:magnesium ion binding"/>
    <property type="evidence" value="ECO:0007669"/>
    <property type="project" value="UniProtKB-UniRule"/>
</dbReference>
<keyword evidence="1 4" id="KW-0489">Methyltransferase</keyword>
<reference evidence="5 6" key="1">
    <citation type="submission" date="2019-03" db="EMBL/GenBank/DDBJ databases">
        <title>Genome sequence of Lentibacillus salicampi ATCC BAA-719.</title>
        <authorList>
            <person name="Maclea K.S."/>
            <person name="Simoes Junior M."/>
        </authorList>
    </citation>
    <scope>NUCLEOTIDE SEQUENCE [LARGE SCALE GENOMIC DNA]</scope>
    <source>
        <strain evidence="5 6">ATCC BAA-719</strain>
    </source>
</reference>
<dbReference type="InterPro" id="IPR043675">
    <property type="entry name" value="TrmR_methyltr"/>
</dbReference>
<keyword evidence="3 4" id="KW-0949">S-adenosyl-L-methionine</keyword>
<feature type="binding site" evidence="4">
    <location>
        <position position="65"/>
    </location>
    <ligand>
        <name>S-adenosyl-L-methionine</name>
        <dbReference type="ChEBI" id="CHEBI:59789"/>
    </ligand>
</feature>
<dbReference type="GO" id="GO:0016300">
    <property type="term" value="F:tRNA (uridine) methyltransferase activity"/>
    <property type="evidence" value="ECO:0007669"/>
    <property type="project" value="UniProtKB-UniRule"/>
</dbReference>
<proteinExistence type="inferred from homology"/>
<keyword evidence="4" id="KW-0819">tRNA processing</keyword>
<comment type="function">
    <text evidence="4">Catalyzes the methylation of 5-hydroxyuridine (ho5U) to form 5-methoxyuridine (mo5U) at position 34 in tRNAs.</text>
</comment>
<feature type="binding site" evidence="4">
    <location>
        <position position="129"/>
    </location>
    <ligand>
        <name>S-adenosyl-L-methionine</name>
        <dbReference type="ChEBI" id="CHEBI:59789"/>
    </ligand>
</feature>
<dbReference type="Pfam" id="PF01596">
    <property type="entry name" value="Methyltransf_3"/>
    <property type="match status" value="1"/>
</dbReference>
<evidence type="ECO:0000313" key="6">
    <source>
        <dbReference type="Proteomes" id="UP000298484"/>
    </source>
</evidence>
<feature type="binding site" evidence="4">
    <location>
        <position position="155"/>
    </location>
    <ligand>
        <name>Mg(2+)</name>
        <dbReference type="ChEBI" id="CHEBI:18420"/>
    </ligand>
</feature>
<dbReference type="SUPFAM" id="SSF53335">
    <property type="entry name" value="S-adenosyl-L-methionine-dependent methyltransferases"/>
    <property type="match status" value="1"/>
</dbReference>
<organism evidence="5 6">
    <name type="scientific">Lentibacillus salicampi</name>
    <dbReference type="NCBI Taxonomy" id="175306"/>
    <lineage>
        <taxon>Bacteria</taxon>
        <taxon>Bacillati</taxon>
        <taxon>Bacillota</taxon>
        <taxon>Bacilli</taxon>
        <taxon>Bacillales</taxon>
        <taxon>Bacillaceae</taxon>
        <taxon>Lentibacillus</taxon>
    </lineage>
</organism>
<dbReference type="EMBL" id="SRHY01000003">
    <property type="protein sequence ID" value="TFJ94034.1"/>
    <property type="molecule type" value="Genomic_DNA"/>
</dbReference>
<evidence type="ECO:0000256" key="4">
    <source>
        <dbReference type="HAMAP-Rule" id="MF_02217"/>
    </source>
</evidence>
<dbReference type="GO" id="GO:0030488">
    <property type="term" value="P:tRNA methylation"/>
    <property type="evidence" value="ECO:0007669"/>
    <property type="project" value="UniProtKB-UniRule"/>
</dbReference>
<keyword evidence="4" id="KW-0460">Magnesium</keyword>
<feature type="binding site" evidence="4">
    <location>
        <position position="35"/>
    </location>
    <ligand>
        <name>S-adenosyl-L-methionine</name>
        <dbReference type="ChEBI" id="CHEBI:59789"/>
    </ligand>
</feature>
<comment type="caution">
    <text evidence="5">The sequence shown here is derived from an EMBL/GenBank/DDBJ whole genome shotgun (WGS) entry which is preliminary data.</text>
</comment>
<dbReference type="PROSITE" id="PS51682">
    <property type="entry name" value="SAM_OMT_I"/>
    <property type="match status" value="1"/>
</dbReference>
<dbReference type="PANTHER" id="PTHR10509:SF14">
    <property type="entry name" value="CAFFEOYL-COA O-METHYLTRANSFERASE 3-RELATED"/>
    <property type="match status" value="1"/>
</dbReference>
<dbReference type="GO" id="GO:0008757">
    <property type="term" value="F:S-adenosylmethionine-dependent methyltransferase activity"/>
    <property type="evidence" value="ECO:0007669"/>
    <property type="project" value="TreeGrafter"/>
</dbReference>
<dbReference type="RefSeq" id="WP_135108834.1">
    <property type="nucleotide sequence ID" value="NZ_SRHY01000003.1"/>
</dbReference>
<dbReference type="AlphaFoldDB" id="A0A4Y9AI00"/>
<keyword evidence="4" id="KW-0479">Metal-binding</keyword>
<dbReference type="Gene3D" id="3.40.50.150">
    <property type="entry name" value="Vaccinia Virus protein VP39"/>
    <property type="match status" value="1"/>
</dbReference>
<dbReference type="HAMAP" id="MF_02217">
    <property type="entry name" value="TrmR_methyltr"/>
    <property type="match status" value="1"/>
</dbReference>
<sequence>MDEMLTNYLVQSLPAEENWVAELEQSARNDGVPIMDPVGMHFVMQLIRLTKSGRILEIGTAIGYSALRMLQANPEAYIVTIEKDDERYQQANRIIRDAGKQDHIYTIHGDAVSELQEMTNRTFDLVLIDAAKGKYQRFFELSAPLLANDGFVLTDNVLFKGYVADTEKEHPRYQKIASKIRAYNEWLIKQPDFTTTIVPVGDGIAISQKTEKKELSSDA</sequence>
<dbReference type="CDD" id="cd02440">
    <property type="entry name" value="AdoMet_MTases"/>
    <property type="match status" value="1"/>
</dbReference>
<evidence type="ECO:0000313" key="5">
    <source>
        <dbReference type="EMBL" id="TFJ94034.1"/>
    </source>
</evidence>
<dbReference type="PANTHER" id="PTHR10509">
    <property type="entry name" value="O-METHYLTRANSFERASE-RELATED"/>
    <property type="match status" value="1"/>
</dbReference>
<dbReference type="InterPro" id="IPR050362">
    <property type="entry name" value="Cation-dep_OMT"/>
</dbReference>
<protein>
    <recommendedName>
        <fullName evidence="4">tRNA 5-hydroxyuridine methyltransferase</fullName>
        <ecNumber evidence="4">2.1.1.-</ecNumber>
    </recommendedName>
    <alternativeName>
        <fullName evidence="4">ho5U methyltransferase</fullName>
    </alternativeName>
</protein>
<dbReference type="EC" id="2.1.1.-" evidence="4"/>
<feature type="binding site" evidence="4">
    <location>
        <position position="156"/>
    </location>
    <ligand>
        <name>Mg(2+)</name>
        <dbReference type="ChEBI" id="CHEBI:18420"/>
    </ligand>
</feature>
<dbReference type="GO" id="GO:0008171">
    <property type="term" value="F:O-methyltransferase activity"/>
    <property type="evidence" value="ECO:0007669"/>
    <property type="project" value="InterPro"/>
</dbReference>
<comment type="catalytic activity">
    <reaction evidence="4">
        <text>5-hydroxyuridine(34) in tRNA + S-adenosyl-L-methionine = 5-methoxyuridine(34) in tRNA + S-adenosyl-L-homocysteine + H(+)</text>
        <dbReference type="Rhea" id="RHEA:60524"/>
        <dbReference type="Rhea" id="RHEA-COMP:13381"/>
        <dbReference type="Rhea" id="RHEA-COMP:15591"/>
        <dbReference type="ChEBI" id="CHEBI:15378"/>
        <dbReference type="ChEBI" id="CHEBI:57856"/>
        <dbReference type="ChEBI" id="CHEBI:59789"/>
        <dbReference type="ChEBI" id="CHEBI:136877"/>
        <dbReference type="ChEBI" id="CHEBI:143860"/>
    </reaction>
</comment>
<dbReference type="InterPro" id="IPR029063">
    <property type="entry name" value="SAM-dependent_MTases_sf"/>
</dbReference>
<comment type="subunit">
    <text evidence="4">Homodimer.</text>
</comment>
<keyword evidence="6" id="KW-1185">Reference proteome</keyword>
<dbReference type="InterPro" id="IPR002935">
    <property type="entry name" value="SAM_O-MeTrfase"/>
</dbReference>
<feature type="binding site" evidence="4">
    <location>
        <position position="82"/>
    </location>
    <ligand>
        <name>S-adenosyl-L-methionine</name>
        <dbReference type="ChEBI" id="CHEBI:59789"/>
    </ligand>
</feature>